<reference evidence="2 3" key="1">
    <citation type="submission" date="2019-12" db="EMBL/GenBank/DDBJ databases">
        <title>Complete Genome Sequence of a Quorum-Sensing Bacterium,Rhodobacteraceae bacterium C31, Isolated from a marine microalgae symbiotic bacteria.</title>
        <authorList>
            <person name="Zhang Y."/>
        </authorList>
    </citation>
    <scope>NUCLEOTIDE SEQUENCE [LARGE SCALE GENOMIC DNA]</scope>
    <source>
        <strain evidence="2 3">C31</strain>
    </source>
</reference>
<organism evidence="2 3">
    <name type="scientific">Ponticoccus alexandrii</name>
    <dbReference type="NCBI Taxonomy" id="1943633"/>
    <lineage>
        <taxon>Bacteria</taxon>
        <taxon>Pseudomonadati</taxon>
        <taxon>Pseudomonadota</taxon>
        <taxon>Alphaproteobacteria</taxon>
        <taxon>Rhodobacterales</taxon>
        <taxon>Roseobacteraceae</taxon>
        <taxon>Ponticoccus</taxon>
    </lineage>
</organism>
<keyword evidence="1" id="KW-0732">Signal</keyword>
<name>A0ABX7FA00_9RHOB</name>
<evidence type="ECO:0000313" key="3">
    <source>
        <dbReference type="Proteomes" id="UP000596387"/>
    </source>
</evidence>
<dbReference type="RefSeq" id="WP_023851769.1">
    <property type="nucleotide sequence ID" value="NZ_CP047166.1"/>
</dbReference>
<gene>
    <name evidence="2" type="ORF">GQA70_14240</name>
</gene>
<evidence type="ECO:0000313" key="2">
    <source>
        <dbReference type="EMBL" id="QRF67368.1"/>
    </source>
</evidence>
<protein>
    <submittedName>
        <fullName evidence="2">Uncharacterized protein</fullName>
    </submittedName>
</protein>
<keyword evidence="3" id="KW-1185">Reference proteome</keyword>
<dbReference type="Proteomes" id="UP000596387">
    <property type="component" value="Chromosome"/>
</dbReference>
<proteinExistence type="predicted"/>
<accession>A0ABX7FA00</accession>
<dbReference type="EMBL" id="CP047166">
    <property type="protein sequence ID" value="QRF67368.1"/>
    <property type="molecule type" value="Genomic_DNA"/>
</dbReference>
<feature type="chain" id="PRO_5047545722" evidence="1">
    <location>
        <begin position="21"/>
        <end position="81"/>
    </location>
</feature>
<feature type="signal peptide" evidence="1">
    <location>
        <begin position="1"/>
        <end position="20"/>
    </location>
</feature>
<sequence length="81" mass="8470">MKTLILMTLALGLGATGALADPIAAEFKGGFPLPSKRVLHQVPDHILHPKPKLKIKIPTPGCLSCPGVPVDQGAVVLPAFR</sequence>
<evidence type="ECO:0000256" key="1">
    <source>
        <dbReference type="SAM" id="SignalP"/>
    </source>
</evidence>